<comment type="subunit">
    <text evidence="9">Heterodimer of LeuC and LeuD.</text>
</comment>
<evidence type="ECO:0000256" key="5">
    <source>
        <dbReference type="ARBA" id="ARBA00023004"/>
    </source>
</evidence>
<comment type="caution">
    <text evidence="11">The sequence shown here is derived from an EMBL/GenBank/DDBJ whole genome shotgun (WGS) entry which is preliminary data.</text>
</comment>
<dbReference type="PANTHER" id="PTHR43822:SF22">
    <property type="entry name" value="ISOPROPYLMALATE_CITRAMALATE ISOMERASE LARGE SUBUNIT"/>
    <property type="match status" value="1"/>
</dbReference>
<keyword evidence="2 9" id="KW-0004">4Fe-4S</keyword>
<evidence type="ECO:0000256" key="3">
    <source>
        <dbReference type="ARBA" id="ARBA00022605"/>
    </source>
</evidence>
<keyword evidence="4 9" id="KW-0479">Metal-binding</keyword>
<proteinExistence type="inferred from homology"/>
<dbReference type="NCBIfam" id="TIGR02086">
    <property type="entry name" value="IPMI_arch"/>
    <property type="match status" value="1"/>
</dbReference>
<dbReference type="Proteomes" id="UP000646833">
    <property type="component" value="Unassembled WGS sequence"/>
</dbReference>
<evidence type="ECO:0000256" key="8">
    <source>
        <dbReference type="ARBA" id="ARBA00023304"/>
    </source>
</evidence>
<dbReference type="Gene3D" id="3.30.499.10">
    <property type="entry name" value="Aconitase, domain 3"/>
    <property type="match status" value="2"/>
</dbReference>
<dbReference type="EMBL" id="BMCI01000006">
    <property type="protein sequence ID" value="GGC68035.1"/>
    <property type="molecule type" value="Genomic_DNA"/>
</dbReference>
<comment type="catalytic activity">
    <reaction evidence="9">
        <text>(2R,3S)-3-isopropylmalate = (2S)-2-isopropylmalate</text>
        <dbReference type="Rhea" id="RHEA:32287"/>
        <dbReference type="ChEBI" id="CHEBI:1178"/>
        <dbReference type="ChEBI" id="CHEBI:35121"/>
        <dbReference type="EC" id="4.2.1.33"/>
    </reaction>
</comment>
<evidence type="ECO:0000256" key="7">
    <source>
        <dbReference type="ARBA" id="ARBA00023239"/>
    </source>
</evidence>
<evidence type="ECO:0000256" key="2">
    <source>
        <dbReference type="ARBA" id="ARBA00022485"/>
    </source>
</evidence>
<evidence type="ECO:0000256" key="9">
    <source>
        <dbReference type="HAMAP-Rule" id="MF_01027"/>
    </source>
</evidence>
<evidence type="ECO:0000259" key="10">
    <source>
        <dbReference type="Pfam" id="PF00330"/>
    </source>
</evidence>
<dbReference type="InterPro" id="IPR011826">
    <property type="entry name" value="HAcnase/IPMdehydase_lsu_prok"/>
</dbReference>
<comment type="pathway">
    <text evidence="9">Amino-acid biosynthesis; L-leucine biosynthesis; L-leucine from 3-methyl-2-oxobutanoate: step 2/4.</text>
</comment>
<dbReference type="GO" id="GO:0046872">
    <property type="term" value="F:metal ion binding"/>
    <property type="evidence" value="ECO:0007669"/>
    <property type="project" value="UniProtKB-KW"/>
</dbReference>
<dbReference type="GO" id="GO:0051539">
    <property type="term" value="F:4 iron, 4 sulfur cluster binding"/>
    <property type="evidence" value="ECO:0007669"/>
    <property type="project" value="UniProtKB-KW"/>
</dbReference>
<dbReference type="GO" id="GO:0003861">
    <property type="term" value="F:3-isopropylmalate dehydratase activity"/>
    <property type="evidence" value="ECO:0007669"/>
    <property type="project" value="UniProtKB-UniRule"/>
</dbReference>
<organism evidence="11 12">
    <name type="scientific">Haloferax sulfurifontis</name>
    <dbReference type="NCBI Taxonomy" id="255616"/>
    <lineage>
        <taxon>Archaea</taxon>
        <taxon>Methanobacteriati</taxon>
        <taxon>Methanobacteriota</taxon>
        <taxon>Stenosarchaea group</taxon>
        <taxon>Halobacteria</taxon>
        <taxon>Halobacteriales</taxon>
        <taxon>Haloferacaceae</taxon>
        <taxon>Haloferax</taxon>
    </lineage>
</organism>
<dbReference type="HAMAP" id="MF_01027">
    <property type="entry name" value="LeuC_type2"/>
    <property type="match status" value="1"/>
</dbReference>
<dbReference type="InterPro" id="IPR050067">
    <property type="entry name" value="IPM_dehydratase_rel_enz"/>
</dbReference>
<evidence type="ECO:0000256" key="4">
    <source>
        <dbReference type="ARBA" id="ARBA00022723"/>
    </source>
</evidence>
<keyword evidence="1 9" id="KW-0432">Leucine biosynthesis</keyword>
<feature type="domain" description="Aconitase/3-isopropylmalate dehydratase large subunit alpha/beta/alpha" evidence="10">
    <location>
        <begin position="22"/>
        <end position="414"/>
    </location>
</feature>
<dbReference type="Pfam" id="PF00330">
    <property type="entry name" value="Aconitase"/>
    <property type="match status" value="1"/>
</dbReference>
<dbReference type="PRINTS" id="PR00415">
    <property type="entry name" value="ACONITASE"/>
</dbReference>
<evidence type="ECO:0000256" key="6">
    <source>
        <dbReference type="ARBA" id="ARBA00023014"/>
    </source>
</evidence>
<protein>
    <recommendedName>
        <fullName evidence="9">3-isopropylmalate dehydratase large subunit</fullName>
        <ecNumber evidence="9">4.2.1.33</ecNumber>
    </recommendedName>
    <alternativeName>
        <fullName evidence="9">Alpha-IPM isomerase</fullName>
        <shortName evidence="9">IPMI</shortName>
    </alternativeName>
    <alternativeName>
        <fullName evidence="9">Isopropylmalate isomerase</fullName>
    </alternativeName>
</protein>
<comment type="function">
    <text evidence="9">Catalyzes the isomerization between 2-isopropylmalate and 3-isopropylmalate, via the formation of 2-isopropylmaleate.</text>
</comment>
<dbReference type="CDD" id="cd01583">
    <property type="entry name" value="IPMI"/>
    <property type="match status" value="1"/>
</dbReference>
<dbReference type="InterPro" id="IPR006251">
    <property type="entry name" value="Homoacnase/IPMdehydase_lsu"/>
</dbReference>
<dbReference type="InterPro" id="IPR033941">
    <property type="entry name" value="IPMI_cat"/>
</dbReference>
<feature type="binding site" evidence="9">
    <location>
        <position position="366"/>
    </location>
    <ligand>
        <name>[4Fe-4S] cluster</name>
        <dbReference type="ChEBI" id="CHEBI:49883"/>
    </ligand>
</feature>
<gene>
    <name evidence="9" type="primary">leuC</name>
    <name evidence="11" type="ORF">GCM10007209_32650</name>
</gene>
<dbReference type="EC" id="4.2.1.33" evidence="9"/>
<dbReference type="InterPro" id="IPR015931">
    <property type="entry name" value="Acnase/IPM_dHydase_lsu_aba_1/3"/>
</dbReference>
<dbReference type="NCBIfam" id="TIGR01343">
    <property type="entry name" value="hacA_fam"/>
    <property type="match status" value="1"/>
</dbReference>
<reference evidence="11" key="2">
    <citation type="submission" date="2020-09" db="EMBL/GenBank/DDBJ databases">
        <authorList>
            <person name="Sun Q."/>
            <person name="Sedlacek I."/>
        </authorList>
    </citation>
    <scope>NUCLEOTIDE SEQUENCE</scope>
    <source>
        <strain evidence="11">CCM 7217</strain>
    </source>
</reference>
<evidence type="ECO:0000256" key="1">
    <source>
        <dbReference type="ARBA" id="ARBA00022430"/>
    </source>
</evidence>
<keyword evidence="5 9" id="KW-0408">Iron</keyword>
<dbReference type="SUPFAM" id="SSF53732">
    <property type="entry name" value="Aconitase iron-sulfur domain"/>
    <property type="match status" value="1"/>
</dbReference>
<name>A0A830EA61_9EURY</name>
<comment type="cofactor">
    <cofactor evidence="9">
        <name>[4Fe-4S] cluster</name>
        <dbReference type="ChEBI" id="CHEBI:49883"/>
    </cofactor>
    <text evidence="9">Binds 1 [4Fe-4S] cluster per subunit.</text>
</comment>
<dbReference type="GO" id="GO:0009098">
    <property type="term" value="P:L-leucine biosynthetic process"/>
    <property type="evidence" value="ECO:0007669"/>
    <property type="project" value="UniProtKB-UniRule"/>
</dbReference>
<keyword evidence="8 9" id="KW-0100">Branched-chain amino acid biosynthesis</keyword>
<accession>A0A830EA61</accession>
<dbReference type="InterPro" id="IPR036008">
    <property type="entry name" value="Aconitase_4Fe-4S_dom"/>
</dbReference>
<evidence type="ECO:0000313" key="11">
    <source>
        <dbReference type="EMBL" id="GGC68035.1"/>
    </source>
</evidence>
<feature type="binding site" evidence="9">
    <location>
        <position position="303"/>
    </location>
    <ligand>
        <name>[4Fe-4S] cluster</name>
        <dbReference type="ChEBI" id="CHEBI:49883"/>
    </ligand>
</feature>
<dbReference type="UniPathway" id="UPA00048">
    <property type="reaction ID" value="UER00071"/>
</dbReference>
<dbReference type="NCBIfam" id="NF001614">
    <property type="entry name" value="PRK00402.1"/>
    <property type="match status" value="1"/>
</dbReference>
<sequence length="437" mass="45962">MSGKTLAEKLLSEKSGTDARAGDYVEADVDVAMAHDITGPLAFQTFDEVTGDDGELFAPDRTVFTIDHHAPADGVQAANNHNAVREFAAEHGAHQFDVGDGICHAVLVEEGFVGPGDLVIGADSHSTTYGGIGAFGTGVGSTDLGTALATGELWFRVPKTLRFEVDGDLQDGVYAKDLILRFIGDVGFDGCTYMAAEYAGSAVESLPIHERLVLSNMAIEMGGKAGLVAPDERTESYLERQTGNEIDLGDAFVSDDDADYEAIHTYDAAALAPQVSKPSNPENAVDVTEVAGTEIDQLFVGTCTNGRYEDIKVVADILDGETIAPNVRMVVVPASKSVYQHMLGTGVFQTLTDAGAVIQSAGCGPCAGYHQGVLGDGDVCLATANRNFPGREGSMESSVYLSSPATVGASALYGEITDPREVETNRYDDTVFAEVLP</sequence>
<dbReference type="AlphaFoldDB" id="A0A830EA61"/>
<dbReference type="PANTHER" id="PTHR43822">
    <property type="entry name" value="HOMOACONITASE, MITOCHONDRIAL-RELATED"/>
    <property type="match status" value="1"/>
</dbReference>
<keyword evidence="3 9" id="KW-0028">Amino-acid biosynthesis</keyword>
<keyword evidence="7 9" id="KW-0456">Lyase</keyword>
<feature type="binding site" evidence="9">
    <location>
        <position position="363"/>
    </location>
    <ligand>
        <name>[4Fe-4S] cluster</name>
        <dbReference type="ChEBI" id="CHEBI:49883"/>
    </ligand>
</feature>
<comment type="similarity">
    <text evidence="9">Belongs to the aconitase/IPM isomerase family. LeuC type 2 subfamily.</text>
</comment>
<dbReference type="InterPro" id="IPR001030">
    <property type="entry name" value="Acoase/IPM_deHydtase_lsu_aba"/>
</dbReference>
<keyword evidence="6 9" id="KW-0411">Iron-sulfur</keyword>
<dbReference type="RefSeq" id="WP_007276278.1">
    <property type="nucleotide sequence ID" value="NZ_BMCI01000006.1"/>
</dbReference>
<evidence type="ECO:0000313" key="12">
    <source>
        <dbReference type="Proteomes" id="UP000646833"/>
    </source>
</evidence>
<reference evidence="11" key="1">
    <citation type="journal article" date="2014" name="Int. J. Syst. Evol. Microbiol.">
        <title>Complete genome sequence of Corynebacterium casei LMG S-19264T (=DSM 44701T), isolated from a smear-ripened cheese.</title>
        <authorList>
            <consortium name="US DOE Joint Genome Institute (JGI-PGF)"/>
            <person name="Walter F."/>
            <person name="Albersmeier A."/>
            <person name="Kalinowski J."/>
            <person name="Ruckert C."/>
        </authorList>
    </citation>
    <scope>NUCLEOTIDE SEQUENCE</scope>
    <source>
        <strain evidence="11">CCM 7217</strain>
    </source>
</reference>